<evidence type="ECO:0000256" key="11">
    <source>
        <dbReference type="SAM" id="SignalP"/>
    </source>
</evidence>
<feature type="region of interest" description="Disordered" evidence="10">
    <location>
        <begin position="20"/>
        <end position="90"/>
    </location>
</feature>
<evidence type="ECO:0000256" key="3">
    <source>
        <dbReference type="ARBA" id="ARBA00022512"/>
    </source>
</evidence>
<dbReference type="Pfam" id="PF00295">
    <property type="entry name" value="Glyco_hydro_28"/>
    <property type="match status" value="1"/>
</dbReference>
<keyword evidence="4" id="KW-0964">Secreted</keyword>
<dbReference type="EMBL" id="LR746264">
    <property type="protein sequence ID" value="CAA7388319.1"/>
    <property type="molecule type" value="Genomic_DNA"/>
</dbReference>
<dbReference type="GO" id="GO:0005975">
    <property type="term" value="P:carbohydrate metabolic process"/>
    <property type="evidence" value="ECO:0007669"/>
    <property type="project" value="InterPro"/>
</dbReference>
<evidence type="ECO:0000256" key="5">
    <source>
        <dbReference type="ARBA" id="ARBA00022801"/>
    </source>
</evidence>
<dbReference type="InterPro" id="IPR012334">
    <property type="entry name" value="Pectin_lyas_fold"/>
</dbReference>
<feature type="chain" id="PRO_5029843405" evidence="11">
    <location>
        <begin position="24"/>
        <end position="479"/>
    </location>
</feature>
<dbReference type="PANTHER" id="PTHR31375">
    <property type="match status" value="1"/>
</dbReference>
<dbReference type="FunFam" id="2.160.20.10:FF:000012">
    <property type="entry name" value="Polygalacturonase At1g48100 family"/>
    <property type="match status" value="1"/>
</dbReference>
<dbReference type="SUPFAM" id="SSF51126">
    <property type="entry name" value="Pectin lyase-like"/>
    <property type="match status" value="1"/>
</dbReference>
<keyword evidence="11" id="KW-0732">Signal</keyword>
<evidence type="ECO:0000313" key="12">
    <source>
        <dbReference type="EMBL" id="CAA7388319.1"/>
    </source>
</evidence>
<keyword evidence="5 9" id="KW-0378">Hydrolase</keyword>
<feature type="active site" evidence="8">
    <location>
        <position position="309"/>
    </location>
</feature>
<dbReference type="SMART" id="SM00710">
    <property type="entry name" value="PbH1"/>
    <property type="match status" value="5"/>
</dbReference>
<evidence type="ECO:0000256" key="9">
    <source>
        <dbReference type="RuleBase" id="RU361169"/>
    </source>
</evidence>
<keyword evidence="7" id="KW-0961">Cell wall biogenesis/degradation</keyword>
<feature type="signal peptide" evidence="11">
    <location>
        <begin position="1"/>
        <end position="23"/>
    </location>
</feature>
<evidence type="ECO:0000256" key="10">
    <source>
        <dbReference type="SAM" id="MobiDB-lite"/>
    </source>
</evidence>
<dbReference type="Proteomes" id="UP000663760">
    <property type="component" value="Chromosome 1"/>
</dbReference>
<evidence type="ECO:0000256" key="6">
    <source>
        <dbReference type="ARBA" id="ARBA00023295"/>
    </source>
</evidence>
<keyword evidence="3" id="KW-0134">Cell wall</keyword>
<feature type="compositionally biased region" description="Basic residues" evidence="10">
    <location>
        <begin position="23"/>
        <end position="37"/>
    </location>
</feature>
<comment type="subcellular location">
    <subcellularLocation>
        <location evidence="1">Secreted</location>
        <location evidence="1">Cell wall</location>
    </subcellularLocation>
</comment>
<evidence type="ECO:0000256" key="2">
    <source>
        <dbReference type="ARBA" id="ARBA00008834"/>
    </source>
</evidence>
<dbReference type="InterPro" id="IPR011050">
    <property type="entry name" value="Pectin_lyase_fold/virulence"/>
</dbReference>
<keyword evidence="6 9" id="KW-0326">Glycosidase</keyword>
<keyword evidence="13" id="KW-1185">Reference proteome</keyword>
<feature type="compositionally biased region" description="Pro residues" evidence="10">
    <location>
        <begin position="43"/>
        <end position="65"/>
    </location>
</feature>
<evidence type="ECO:0000256" key="7">
    <source>
        <dbReference type="ARBA" id="ARBA00023316"/>
    </source>
</evidence>
<name>A0A7I8JYE4_SPIIN</name>
<dbReference type="OrthoDB" id="187139at2759"/>
<gene>
    <name evidence="12" type="ORF">SI8410_01000574</name>
</gene>
<dbReference type="PROSITE" id="PS00502">
    <property type="entry name" value="POLYGALACTURONASE"/>
    <property type="match status" value="1"/>
</dbReference>
<dbReference type="InterPro" id="IPR000743">
    <property type="entry name" value="Glyco_hydro_28"/>
</dbReference>
<protein>
    <submittedName>
        <fullName evidence="12">Uncharacterized protein</fullName>
    </submittedName>
</protein>
<evidence type="ECO:0000256" key="4">
    <source>
        <dbReference type="ARBA" id="ARBA00022525"/>
    </source>
</evidence>
<proteinExistence type="inferred from homology"/>
<dbReference type="AlphaFoldDB" id="A0A7I8JYE4"/>
<dbReference type="Gene3D" id="2.160.20.10">
    <property type="entry name" value="Single-stranded right-handed beta-helix, Pectin lyase-like"/>
    <property type="match status" value="1"/>
</dbReference>
<reference evidence="12" key="1">
    <citation type="submission" date="2020-02" db="EMBL/GenBank/DDBJ databases">
        <authorList>
            <person name="Scholz U."/>
            <person name="Mascher M."/>
            <person name="Fiebig A."/>
        </authorList>
    </citation>
    <scope>NUCLEOTIDE SEQUENCE</scope>
</reference>
<dbReference type="InterPro" id="IPR006626">
    <property type="entry name" value="PbH1"/>
</dbReference>
<dbReference type="GO" id="GO:0071555">
    <property type="term" value="P:cell wall organization"/>
    <property type="evidence" value="ECO:0007669"/>
    <property type="project" value="UniProtKB-KW"/>
</dbReference>
<evidence type="ECO:0000256" key="1">
    <source>
        <dbReference type="ARBA" id="ARBA00004191"/>
    </source>
</evidence>
<dbReference type="GO" id="GO:0004650">
    <property type="term" value="F:polygalacturonase activity"/>
    <property type="evidence" value="ECO:0007669"/>
    <property type="project" value="InterPro"/>
</dbReference>
<evidence type="ECO:0000256" key="8">
    <source>
        <dbReference type="PROSITE-ProRule" id="PRU10052"/>
    </source>
</evidence>
<evidence type="ECO:0000313" key="13">
    <source>
        <dbReference type="Proteomes" id="UP000663760"/>
    </source>
</evidence>
<sequence>MEVPRTVLLVLVLLALSSPSSHAHGRTHHRRRHKHRSIALPPEGDPLSPPPSPAGPPAARPPKAAPPSHHRRPPAGSPSSGNLFDVRSFGAAGDGETNDARAFELAWTAACDVDGGTLLVPREYSFTITSLIFAGPCRGGITFQVEGTLMPPDGPDEWPASNSRRQWLVFYRANGLTMRGGGMIDGRGEKWWNLPCKPHRGANGSTLPGPCDSPVALRFFESSNLTVEALEVRNSPQFHFRFDSCRHVIVDSVTITSPALSPNTDGIHVENSNSVGIYNSVISNGDDCVSIGAGSFNVEVYNVTCVSGHGISIGSLGKLNSKACVNNITVNKTTMRHSDNGVRIKTWQGGLGSVSGIVFENIHMDAVRNPIIIDQYYCLGRSCPNQTAAVHVSHISYNGIKGTYDTRSPPMHFGCSDAVPCTNITLTDVELLPAAGDVIVDPFCWSAYGGAQTLTIPPVSCLMEGLPRSILESDVEKCS</sequence>
<accession>A0A7I8JYE4</accession>
<organism evidence="12 13">
    <name type="scientific">Spirodela intermedia</name>
    <name type="common">Intermediate duckweed</name>
    <dbReference type="NCBI Taxonomy" id="51605"/>
    <lineage>
        <taxon>Eukaryota</taxon>
        <taxon>Viridiplantae</taxon>
        <taxon>Streptophyta</taxon>
        <taxon>Embryophyta</taxon>
        <taxon>Tracheophyta</taxon>
        <taxon>Spermatophyta</taxon>
        <taxon>Magnoliopsida</taxon>
        <taxon>Liliopsida</taxon>
        <taxon>Araceae</taxon>
        <taxon>Lemnoideae</taxon>
        <taxon>Spirodela</taxon>
    </lineage>
</organism>
<comment type="similarity">
    <text evidence="2 9">Belongs to the glycosyl hydrolase 28 family.</text>
</comment>